<proteinExistence type="predicted"/>
<gene>
    <name evidence="2" type="ORF">N8I74_06645</name>
</gene>
<sequence length="134" mass="14658">MEQHHQDTVTSAAIENAFNAYGWALSNLLDAEDALREAKTRERDAGEALCQLLAAARDQGLFQGEYVAVPNFRGEGRALLRLEQGPDGGLRIADCHVNVLSGYDIEECAKRREQAAEQRAAEDETNLADEVADA</sequence>
<feature type="region of interest" description="Disordered" evidence="1">
    <location>
        <begin position="115"/>
        <end position="134"/>
    </location>
</feature>
<accession>A0ABY6DQP2</accession>
<protein>
    <submittedName>
        <fullName evidence="2">Uncharacterized protein</fullName>
    </submittedName>
</protein>
<feature type="compositionally biased region" description="Acidic residues" evidence="1">
    <location>
        <begin position="123"/>
        <end position="134"/>
    </location>
</feature>
<reference evidence="2" key="1">
    <citation type="submission" date="2022-10" db="EMBL/GenBank/DDBJ databases">
        <title>Chitiniphilus purpureus sp. nov., a novel chitin-degrading bacterium isolated from crawfish pond sediment.</title>
        <authorList>
            <person name="Li K."/>
        </authorList>
    </citation>
    <scope>NUCLEOTIDE SEQUENCE</scope>
    <source>
        <strain evidence="2">CD1</strain>
    </source>
</reference>
<dbReference type="EMBL" id="CP106753">
    <property type="protein sequence ID" value="UXY16694.1"/>
    <property type="molecule type" value="Genomic_DNA"/>
</dbReference>
<dbReference type="Proteomes" id="UP001061302">
    <property type="component" value="Chromosome"/>
</dbReference>
<organism evidence="2 3">
    <name type="scientific">Chitiniphilus purpureus</name>
    <dbReference type="NCBI Taxonomy" id="2981137"/>
    <lineage>
        <taxon>Bacteria</taxon>
        <taxon>Pseudomonadati</taxon>
        <taxon>Pseudomonadota</taxon>
        <taxon>Betaproteobacteria</taxon>
        <taxon>Neisseriales</taxon>
        <taxon>Chitinibacteraceae</taxon>
        <taxon>Chitiniphilus</taxon>
    </lineage>
</organism>
<dbReference type="RefSeq" id="WP_263126078.1">
    <property type="nucleotide sequence ID" value="NZ_CP106753.1"/>
</dbReference>
<evidence type="ECO:0000313" key="2">
    <source>
        <dbReference type="EMBL" id="UXY16694.1"/>
    </source>
</evidence>
<evidence type="ECO:0000256" key="1">
    <source>
        <dbReference type="SAM" id="MobiDB-lite"/>
    </source>
</evidence>
<evidence type="ECO:0000313" key="3">
    <source>
        <dbReference type="Proteomes" id="UP001061302"/>
    </source>
</evidence>
<keyword evidence="3" id="KW-1185">Reference proteome</keyword>
<name>A0ABY6DQP2_9NEIS</name>